<name>A0A482W1R3_ASBVE</name>
<dbReference type="GO" id="GO:0006744">
    <property type="term" value="P:ubiquinone biosynthetic process"/>
    <property type="evidence" value="ECO:0007669"/>
    <property type="project" value="UniProtKB-UniRule"/>
</dbReference>
<evidence type="ECO:0000256" key="7">
    <source>
        <dbReference type="ARBA" id="ARBA00023128"/>
    </source>
</evidence>
<dbReference type="AlphaFoldDB" id="A0A482W1R3"/>
<evidence type="ECO:0000259" key="9">
    <source>
        <dbReference type="Pfam" id="PF08511"/>
    </source>
</evidence>
<keyword evidence="7 8" id="KW-0496">Mitochondrion</keyword>
<organism evidence="10 11">
    <name type="scientific">Asbolus verrucosus</name>
    <name type="common">Desert ironclad beetle</name>
    <dbReference type="NCBI Taxonomy" id="1661398"/>
    <lineage>
        <taxon>Eukaryota</taxon>
        <taxon>Metazoa</taxon>
        <taxon>Ecdysozoa</taxon>
        <taxon>Arthropoda</taxon>
        <taxon>Hexapoda</taxon>
        <taxon>Insecta</taxon>
        <taxon>Pterygota</taxon>
        <taxon>Neoptera</taxon>
        <taxon>Endopterygota</taxon>
        <taxon>Coleoptera</taxon>
        <taxon>Polyphaga</taxon>
        <taxon>Cucujiformia</taxon>
        <taxon>Tenebrionidae</taxon>
        <taxon>Pimeliinae</taxon>
        <taxon>Asbolus</taxon>
    </lineage>
</organism>
<evidence type="ECO:0000256" key="6">
    <source>
        <dbReference type="ARBA" id="ARBA00023121"/>
    </source>
</evidence>
<comment type="caution">
    <text evidence="10">The sequence shown here is derived from an EMBL/GenBank/DDBJ whole genome shotgun (WGS) entry which is preliminary data.</text>
</comment>
<dbReference type="GO" id="GO:0008289">
    <property type="term" value="F:lipid binding"/>
    <property type="evidence" value="ECO:0007669"/>
    <property type="project" value="UniProtKB-UniRule"/>
</dbReference>
<comment type="pathway">
    <text evidence="2 8">Cofactor biosynthesis; ubiquinone biosynthesis.</text>
</comment>
<dbReference type="Gene3D" id="1.10.357.10">
    <property type="entry name" value="Tetracycline Repressor, domain 2"/>
    <property type="match status" value="1"/>
</dbReference>
<dbReference type="OrthoDB" id="619536at2759"/>
<dbReference type="Proteomes" id="UP000292052">
    <property type="component" value="Unassembled WGS sequence"/>
</dbReference>
<dbReference type="STRING" id="1661398.A0A482W1R3"/>
<reference evidence="10 11" key="1">
    <citation type="submission" date="2017-03" db="EMBL/GenBank/DDBJ databases">
        <title>Genome of the blue death feigning beetle - Asbolus verrucosus.</title>
        <authorList>
            <person name="Rider S.D."/>
        </authorList>
    </citation>
    <scope>NUCLEOTIDE SEQUENCE [LARGE SCALE GENOMIC DNA]</scope>
    <source>
        <strain evidence="10">Butters</strain>
        <tissue evidence="10">Head and leg muscle</tissue>
    </source>
</reference>
<gene>
    <name evidence="10" type="ORF">BDFB_012019</name>
</gene>
<dbReference type="UniPathway" id="UPA00232"/>
<dbReference type="EMBL" id="QDEB01038374">
    <property type="protein sequence ID" value="RZC38976.1"/>
    <property type="molecule type" value="Genomic_DNA"/>
</dbReference>
<keyword evidence="4 8" id="KW-0831">Ubiquinone biosynthesis</keyword>
<feature type="domain" description="COQ9 C-terminal" evidence="9">
    <location>
        <begin position="266"/>
        <end position="336"/>
    </location>
</feature>
<dbReference type="GO" id="GO:0005743">
    <property type="term" value="C:mitochondrial inner membrane"/>
    <property type="evidence" value="ECO:0007669"/>
    <property type="project" value="TreeGrafter"/>
</dbReference>
<evidence type="ECO:0000313" key="11">
    <source>
        <dbReference type="Proteomes" id="UP000292052"/>
    </source>
</evidence>
<dbReference type="NCBIfam" id="TIGR02396">
    <property type="entry name" value="diverge_rpsU"/>
    <property type="match status" value="1"/>
</dbReference>
<dbReference type="PANTHER" id="PTHR21427:SF19">
    <property type="entry name" value="UBIQUINONE BIOSYNTHESIS PROTEIN COQ9, MITOCHONDRIAL"/>
    <property type="match status" value="1"/>
</dbReference>
<dbReference type="FunFam" id="1.10.357.10:FF:000004">
    <property type="entry name" value="Ubiquinone biosynthesis protein COQ9, mitochondrial"/>
    <property type="match status" value="1"/>
</dbReference>
<dbReference type="InterPro" id="IPR012762">
    <property type="entry name" value="Ubiq_biosynth_COQ9"/>
</dbReference>
<keyword evidence="5" id="KW-0809">Transit peptide</keyword>
<comment type="similarity">
    <text evidence="3 8">Belongs to the COQ9 family.</text>
</comment>
<evidence type="ECO:0000313" key="10">
    <source>
        <dbReference type="EMBL" id="RZC38976.1"/>
    </source>
</evidence>
<dbReference type="PANTHER" id="PTHR21427">
    <property type="entry name" value="UBIQUINONE BIOSYNTHESIS PROTEIN COQ9, MITOCHONDRIAL"/>
    <property type="match status" value="1"/>
</dbReference>
<evidence type="ECO:0000256" key="8">
    <source>
        <dbReference type="RuleBase" id="RU366063"/>
    </source>
</evidence>
<evidence type="ECO:0000256" key="5">
    <source>
        <dbReference type="ARBA" id="ARBA00022946"/>
    </source>
</evidence>
<protein>
    <recommendedName>
        <fullName evidence="8">Ubiquinone biosynthesis protein</fullName>
    </recommendedName>
</protein>
<proteinExistence type="inferred from homology"/>
<evidence type="ECO:0000256" key="3">
    <source>
        <dbReference type="ARBA" id="ARBA00010766"/>
    </source>
</evidence>
<comment type="subcellular location">
    <subcellularLocation>
        <location evidence="1 8">Mitochondrion</location>
    </subcellularLocation>
</comment>
<comment type="function">
    <text evidence="8">Membrane-associated protein that warps the membrane surface to access and bind aromatic isoprenes with high specificity, including ubiquinone (CoQ) isoprene intermediates and presents them directly to Coq7, therefore facilitating the Coq7-mediated hydroxylase step. Participates in the biosynthesis of coenzyme Q, also named ubiquinone, an essential lipid-soluble electron transporter for aerobic cellular respiration.</text>
</comment>
<dbReference type="InterPro" id="IPR013718">
    <property type="entry name" value="COQ9_C"/>
</dbReference>
<dbReference type="InterPro" id="IPR013877">
    <property type="entry name" value="YAP-bd/ALF4/Glomulin"/>
</dbReference>
<accession>A0A482W1R3</accession>
<dbReference type="Pfam" id="PF08511">
    <property type="entry name" value="COQ9"/>
    <property type="match status" value="1"/>
</dbReference>
<dbReference type="Pfam" id="PF08568">
    <property type="entry name" value="Kinetochor_Ybp2"/>
    <property type="match status" value="1"/>
</dbReference>
<sequence>MITQELLINDRKRIPKYYCGRKLFDLLDQFTFLKHKEETNLVDESDQIVATLNLLRYLIIADKIGCTEIDFYLGTLEDRYFKNLKTGIDMSKEHYNLKIKEVNEEESASAKKKDCQVSVTVSGKNLMEMSSEKKIEIMNLSLLTLDVIDSLLSRVIECDKILAASLPFVVELGWSKQTLGAGARAVGYPEVTHGLFPKGGADLVLYFQRTSNLKLVEILRELEKAVSTIPPAEFVEKALQSRLKMTIPYLSRWPQAIAIMSLPPNVPSALATILTTVDDICYYAGDRSVNFNWYVRRLGVAGVYKATELYLIQDKSPEYEATWKFLNRRLAEAVQIHEILCKSDIGVSGPKDAVTSAFVTVRHC</sequence>
<evidence type="ECO:0000256" key="1">
    <source>
        <dbReference type="ARBA" id="ARBA00004173"/>
    </source>
</evidence>
<keyword evidence="11" id="KW-1185">Reference proteome</keyword>
<evidence type="ECO:0000256" key="2">
    <source>
        <dbReference type="ARBA" id="ARBA00004749"/>
    </source>
</evidence>
<evidence type="ECO:0000256" key="4">
    <source>
        <dbReference type="ARBA" id="ARBA00022688"/>
    </source>
</evidence>
<keyword evidence="6 8" id="KW-0446">Lipid-binding</keyword>